<accession>V4ADN9</accession>
<dbReference type="AlphaFoldDB" id="V4ADN9"/>
<dbReference type="EMBL" id="KB202283">
    <property type="protein sequence ID" value="ESO91431.1"/>
    <property type="molecule type" value="Genomic_DNA"/>
</dbReference>
<dbReference type="OrthoDB" id="10382022at2759"/>
<dbReference type="HOGENOM" id="CLU_2294824_0_0_1"/>
<keyword evidence="2" id="KW-1185">Reference proteome</keyword>
<proteinExistence type="predicted"/>
<reference evidence="1 2" key="1">
    <citation type="journal article" date="2013" name="Nature">
        <title>Insights into bilaterian evolution from three spiralian genomes.</title>
        <authorList>
            <person name="Simakov O."/>
            <person name="Marletaz F."/>
            <person name="Cho S.J."/>
            <person name="Edsinger-Gonzales E."/>
            <person name="Havlak P."/>
            <person name="Hellsten U."/>
            <person name="Kuo D.H."/>
            <person name="Larsson T."/>
            <person name="Lv J."/>
            <person name="Arendt D."/>
            <person name="Savage R."/>
            <person name="Osoegawa K."/>
            <person name="de Jong P."/>
            <person name="Grimwood J."/>
            <person name="Chapman J.A."/>
            <person name="Shapiro H."/>
            <person name="Aerts A."/>
            <person name="Otillar R.P."/>
            <person name="Terry A.Y."/>
            <person name="Boore J.L."/>
            <person name="Grigoriev I.V."/>
            <person name="Lindberg D.R."/>
            <person name="Seaver E.C."/>
            <person name="Weisblat D.A."/>
            <person name="Putnam N.H."/>
            <person name="Rokhsar D.S."/>
        </authorList>
    </citation>
    <scope>NUCLEOTIDE SEQUENCE [LARGE SCALE GENOMIC DNA]</scope>
</reference>
<organism evidence="1 2">
    <name type="scientific">Lottia gigantea</name>
    <name type="common">Giant owl limpet</name>
    <dbReference type="NCBI Taxonomy" id="225164"/>
    <lineage>
        <taxon>Eukaryota</taxon>
        <taxon>Metazoa</taxon>
        <taxon>Spiralia</taxon>
        <taxon>Lophotrochozoa</taxon>
        <taxon>Mollusca</taxon>
        <taxon>Gastropoda</taxon>
        <taxon>Patellogastropoda</taxon>
        <taxon>Lottioidea</taxon>
        <taxon>Lottiidae</taxon>
        <taxon>Lottia</taxon>
    </lineage>
</organism>
<dbReference type="CTD" id="20236133"/>
<dbReference type="KEGG" id="lgi:LOTGIDRAFT_153874"/>
<evidence type="ECO:0000313" key="1">
    <source>
        <dbReference type="EMBL" id="ESO91431.1"/>
    </source>
</evidence>
<dbReference type="Proteomes" id="UP000030746">
    <property type="component" value="Unassembled WGS sequence"/>
</dbReference>
<dbReference type="RefSeq" id="XP_009058121.1">
    <property type="nucleotide sequence ID" value="XM_009059873.1"/>
</dbReference>
<protein>
    <submittedName>
        <fullName evidence="1">Uncharacterized protein</fullName>
    </submittedName>
</protein>
<evidence type="ECO:0000313" key="2">
    <source>
        <dbReference type="Proteomes" id="UP000030746"/>
    </source>
</evidence>
<gene>
    <name evidence="1" type="ORF">LOTGIDRAFT_153874</name>
</gene>
<name>V4ADN9_LOTGI</name>
<dbReference type="GeneID" id="20236133"/>
<sequence length="101" mass="11633">MTMNYERDVTDENIFYLIQINGGEGKDTKLLSRIRRQIWGGSYNMIFGRQQCDDKPCLVDEECCRGYSCFNPKQLTSRQAKSLGVCLDDVDILRLEAELLS</sequence>